<organism evidence="2">
    <name type="scientific">hydrothermal vent metagenome</name>
    <dbReference type="NCBI Taxonomy" id="652676"/>
    <lineage>
        <taxon>unclassified sequences</taxon>
        <taxon>metagenomes</taxon>
        <taxon>ecological metagenomes</taxon>
    </lineage>
</organism>
<name>A0A3B0RN41_9ZZZZ</name>
<keyword evidence="2" id="KW-0456">Lyase</keyword>
<protein>
    <submittedName>
        <fullName evidence="2">Phosphogluconate dehydratase</fullName>
        <ecNumber evidence="2">4.2.1.12</ecNumber>
    </submittedName>
</protein>
<dbReference type="EC" id="4.2.1.12" evidence="2"/>
<dbReference type="EMBL" id="UOEF01000166">
    <property type="protein sequence ID" value="VAV93517.1"/>
    <property type="molecule type" value="Genomic_DNA"/>
</dbReference>
<feature type="non-terminal residue" evidence="2">
    <location>
        <position position="1"/>
    </location>
</feature>
<feature type="compositionally biased region" description="Basic and acidic residues" evidence="1">
    <location>
        <begin position="1"/>
        <end position="15"/>
    </location>
</feature>
<sequence>RELFSMLRRHSDPAEKGGSAMLHEAGL</sequence>
<proteinExistence type="predicted"/>
<gene>
    <name evidence="2" type="ORF">MNBD_ALPHA04-2357</name>
</gene>
<evidence type="ECO:0000313" key="2">
    <source>
        <dbReference type="EMBL" id="VAV93517.1"/>
    </source>
</evidence>
<reference evidence="2" key="1">
    <citation type="submission" date="2018-06" db="EMBL/GenBank/DDBJ databases">
        <authorList>
            <person name="Zhirakovskaya E."/>
        </authorList>
    </citation>
    <scope>NUCLEOTIDE SEQUENCE</scope>
</reference>
<accession>A0A3B0RN41</accession>
<feature type="region of interest" description="Disordered" evidence="1">
    <location>
        <begin position="1"/>
        <end position="27"/>
    </location>
</feature>
<dbReference type="AlphaFoldDB" id="A0A3B0RN41"/>
<evidence type="ECO:0000256" key="1">
    <source>
        <dbReference type="SAM" id="MobiDB-lite"/>
    </source>
</evidence>
<dbReference type="GO" id="GO:0004456">
    <property type="term" value="F:phosphogluconate dehydratase activity"/>
    <property type="evidence" value="ECO:0007669"/>
    <property type="project" value="UniProtKB-EC"/>
</dbReference>